<feature type="transmembrane region" description="Helical" evidence="1">
    <location>
        <begin position="20"/>
        <end position="39"/>
    </location>
</feature>
<evidence type="ECO:0000313" key="2">
    <source>
        <dbReference type="EMBL" id="VAW17413.1"/>
    </source>
</evidence>
<keyword evidence="1" id="KW-0812">Transmembrane</keyword>
<organism evidence="2">
    <name type="scientific">hydrothermal vent metagenome</name>
    <dbReference type="NCBI Taxonomy" id="652676"/>
    <lineage>
        <taxon>unclassified sequences</taxon>
        <taxon>metagenomes</taxon>
        <taxon>ecological metagenomes</taxon>
    </lineage>
</organism>
<gene>
    <name evidence="2" type="ORF">MNBD_BACTEROID03-2849</name>
</gene>
<keyword evidence="1" id="KW-0472">Membrane</keyword>
<evidence type="ECO:0000256" key="1">
    <source>
        <dbReference type="SAM" id="Phobius"/>
    </source>
</evidence>
<dbReference type="AlphaFoldDB" id="A0A3B0TMI8"/>
<proteinExistence type="predicted"/>
<reference evidence="2" key="1">
    <citation type="submission" date="2018-06" db="EMBL/GenBank/DDBJ databases">
        <authorList>
            <person name="Zhirakovskaya E."/>
        </authorList>
    </citation>
    <scope>NUCLEOTIDE SEQUENCE</scope>
</reference>
<feature type="transmembrane region" description="Helical" evidence="1">
    <location>
        <begin position="90"/>
        <end position="110"/>
    </location>
</feature>
<name>A0A3B0TMI8_9ZZZZ</name>
<accession>A0A3B0TMI8</accession>
<feature type="transmembrane region" description="Helical" evidence="1">
    <location>
        <begin position="122"/>
        <end position="139"/>
    </location>
</feature>
<dbReference type="EMBL" id="UOEL01000143">
    <property type="protein sequence ID" value="VAW17413.1"/>
    <property type="molecule type" value="Genomic_DNA"/>
</dbReference>
<feature type="transmembrane region" description="Helical" evidence="1">
    <location>
        <begin position="65"/>
        <end position="85"/>
    </location>
</feature>
<keyword evidence="1" id="KW-1133">Transmembrane helix</keyword>
<protein>
    <submittedName>
        <fullName evidence="2">Uncharacterized protein</fullName>
    </submittedName>
</protein>
<sequence length="183" mass="21707">MKKAQPTQKDSKKIKSRSILIGSVVALLIAITPYLFYSYEYFPNGPIFKTWLFTYESKYQESVSLAMWIYLGKLIPLSLLVLWFFTCKHWWYHIILIPMAMYVFQLVSLFVEDTAYFDEVEIYWMIPIMLTIVPFVYLIRLKLFDKHVLGIDLEAMDMELEALKKNKPFDKNAVFEKKAKTVE</sequence>